<dbReference type="Pfam" id="PF17405">
    <property type="entry name" value="Nrap_D4"/>
    <property type="match status" value="1"/>
</dbReference>
<keyword evidence="3" id="KW-0694">RNA-binding</keyword>
<dbReference type="PANTHER" id="PTHR17972">
    <property type="entry name" value="NUCLEOLAR RNA-ASSOCIATED PROTEIN"/>
    <property type="match status" value="1"/>
</dbReference>
<dbReference type="OrthoDB" id="10251401at2759"/>
<feature type="domain" description="Nrap protein" evidence="7">
    <location>
        <begin position="352"/>
        <end position="491"/>
    </location>
</feature>
<dbReference type="Pfam" id="PF17407">
    <property type="entry name" value="Nrap_D6"/>
    <property type="match status" value="1"/>
</dbReference>
<dbReference type="Gene3D" id="1.10.1410.10">
    <property type="match status" value="1"/>
</dbReference>
<dbReference type="GO" id="GO:0032545">
    <property type="term" value="C:CURI complex"/>
    <property type="evidence" value="ECO:0007669"/>
    <property type="project" value="TreeGrafter"/>
</dbReference>
<protein>
    <recommendedName>
        <fullName evidence="14">Nucleolar protein 6</fullName>
    </recommendedName>
</protein>
<keyword evidence="4" id="KW-0539">Nucleus</keyword>
<dbReference type="InterPro" id="IPR035370">
    <property type="entry name" value="Nrap_D5"/>
</dbReference>
<evidence type="ECO:0000259" key="8">
    <source>
        <dbReference type="Pfam" id="PF17404"/>
    </source>
</evidence>
<dbReference type="GO" id="GO:0032040">
    <property type="term" value="C:small-subunit processome"/>
    <property type="evidence" value="ECO:0007669"/>
    <property type="project" value="TreeGrafter"/>
</dbReference>
<evidence type="ECO:0000256" key="2">
    <source>
        <dbReference type="ARBA" id="ARBA00006674"/>
    </source>
</evidence>
<evidence type="ECO:0000259" key="6">
    <source>
        <dbReference type="Pfam" id="PF03813"/>
    </source>
</evidence>
<keyword evidence="13" id="KW-1185">Reference proteome</keyword>
<evidence type="ECO:0000259" key="11">
    <source>
        <dbReference type="Pfam" id="PF17407"/>
    </source>
</evidence>
<evidence type="ECO:0008006" key="14">
    <source>
        <dbReference type="Google" id="ProtNLM"/>
    </source>
</evidence>
<evidence type="ECO:0000256" key="4">
    <source>
        <dbReference type="ARBA" id="ARBA00023242"/>
    </source>
</evidence>
<feature type="domain" description="Nrap protein" evidence="10">
    <location>
        <begin position="976"/>
        <end position="1071"/>
    </location>
</feature>
<dbReference type="GO" id="GO:0006409">
    <property type="term" value="P:tRNA export from nucleus"/>
    <property type="evidence" value="ECO:0007669"/>
    <property type="project" value="TreeGrafter"/>
</dbReference>
<dbReference type="Gene3D" id="3.30.70.3030">
    <property type="match status" value="1"/>
</dbReference>
<dbReference type="InterPro" id="IPR035082">
    <property type="entry name" value="Nrap_D1"/>
</dbReference>
<feature type="region of interest" description="Disordered" evidence="5">
    <location>
        <begin position="1"/>
        <end position="38"/>
    </location>
</feature>
<evidence type="ECO:0000259" key="9">
    <source>
        <dbReference type="Pfam" id="PF17405"/>
    </source>
</evidence>
<dbReference type="InterPro" id="IPR035369">
    <property type="entry name" value="Nrap_D4"/>
</dbReference>
<gene>
    <name evidence="12" type="ORF">KFE25_007845</name>
</gene>
<organism evidence="12 13">
    <name type="scientific">Diacronema lutheri</name>
    <name type="common">Unicellular marine alga</name>
    <name type="synonym">Monochrysis lutheri</name>
    <dbReference type="NCBI Taxonomy" id="2081491"/>
    <lineage>
        <taxon>Eukaryota</taxon>
        <taxon>Haptista</taxon>
        <taxon>Haptophyta</taxon>
        <taxon>Pavlovophyceae</taxon>
        <taxon>Pavlovales</taxon>
        <taxon>Pavlovaceae</taxon>
        <taxon>Diacronema</taxon>
    </lineage>
</organism>
<feature type="domain" description="Nrap protein" evidence="6">
    <location>
        <begin position="241"/>
        <end position="344"/>
    </location>
</feature>
<dbReference type="OMA" id="VAAHMMS"/>
<feature type="domain" description="Nrap protein" evidence="9">
    <location>
        <begin position="783"/>
        <end position="970"/>
    </location>
</feature>
<dbReference type="GO" id="GO:0003723">
    <property type="term" value="F:RNA binding"/>
    <property type="evidence" value="ECO:0007669"/>
    <property type="project" value="UniProtKB-KW"/>
</dbReference>
<sequence>MAPSRKRARGPDLSRAAVVADEGPGENGEARADPELLSSGLPRVSLKLPKGTLPAAPKVRLPTADEQLQMRAADSSEELAHANLLHMQLEALLDEIAVEYAAPGARALDEWLRALRGALLALPPSEPLVDGDALPLVAGVEPLEWQPPARVVLTGSYLLRTQLLPALNVDLAVELPRGCLREKDHLDGRFADRRQLWLHHLAVLLSHPNAAEAWEAPASGAPDPAAARGAIRAVARLCARVDVLAWGGDGGWPVLSVAPASVDAARALGGAPLAVRLIPFIALDALPLSRLRPSRCCVRPPAGAGAGAGEGEGAARGAPTARYNAQILADAAHVPALEAMHAVFSRDARGSLRDGVLLVKAWARQRGFCAPAAGVAEPASGLTPFACAALVAALAQRRVVTSSMSGAQAFRVVLHWLAGEAVPPLVLRPPAGTPAPADADVTSLLAEHVASGAHALIVLEPRSGANLTSGMSAGALADVRHEARIGMRLLSAALPLRTRLNPASAAAGAAAAASGGGGGGSAAGAAGVTADGRADGGGAEGALSSERSIAIFEALFVKRVEPALKWDVQLRVTLPRAESARRANTLASDAAAAHRAPGTAGLDEHAARLLDAEHVLRRALGDRVRLVRVGSAALGPCAPARARSPPRELRALLLLAPDPLTVARQVDRGPADAEEAVAYGDAAAADAARAAVADWLGFWGGASELRRFKDGQVVHAVVWPPERADGVYERSGVLCRIAQYALSRHLPGARHGAPPVHVHWPLGALLAPLALAGADGGRGALHGAARAADKLAGAIRRLRDLPLAVLDVRPTSSALRYAAEPPPQPLGAGVAPPVGAKPLCIVVTLEGSGKWPTDADAIDALRAALHVRLAEKLQQASGLPGVFEPGGPPDSVSASADHVDMLLDGYALRVTVTHDEHLRAARAAADAARRNGAAEADGADADARAAADARVERVARACVALPALAAALRQVALAQPAFAPCARLAKRWCARQLLSPHVGDELLEALAAHVVVGANSPSAPTGGDSDSSSAYEPPFSATTAFLRLLALLARHAWDQGPLDVPLRTELPASSLSGALELAAAAAPTARMSAPAGAPQHPLLRVSLRGLDAAASRLDVGALCCAQAPAIAQLAETAAYDGVDGGRPCRVVARRLSRLAEATLAELCAQLLSDAPAEEDTPPSGAAHGEAAARLLDGACERAVSAALTPALREYDVLLALSKQALRELSANNGRGLSGFKNLDALSAAPDWPSRLGVDRVGALVRELESTYGHLAIFFLDRLEGKAIALRWKPTAFVPVKFRVGAARSMIALPGASRAEPVLMVPNVLELLQDMLDLGEGLLTVAEPVR</sequence>
<evidence type="ECO:0000259" key="10">
    <source>
        <dbReference type="Pfam" id="PF17406"/>
    </source>
</evidence>
<dbReference type="InterPro" id="IPR035367">
    <property type="entry name" value="Nrap_D2"/>
</dbReference>
<evidence type="ECO:0000313" key="13">
    <source>
        <dbReference type="Proteomes" id="UP000751190"/>
    </source>
</evidence>
<dbReference type="PANTHER" id="PTHR17972:SF0">
    <property type="entry name" value="NUCLEOLAR PROTEIN 6"/>
    <property type="match status" value="1"/>
</dbReference>
<dbReference type="Pfam" id="PF17404">
    <property type="entry name" value="Nrap_D3"/>
    <property type="match status" value="1"/>
</dbReference>
<dbReference type="InterPro" id="IPR005554">
    <property type="entry name" value="NOL6/Upt22"/>
</dbReference>
<dbReference type="Pfam" id="PF17406">
    <property type="entry name" value="Nrap_D5"/>
    <property type="match status" value="1"/>
</dbReference>
<dbReference type="InterPro" id="IPR035368">
    <property type="entry name" value="Nrap_D3"/>
</dbReference>
<evidence type="ECO:0000313" key="12">
    <source>
        <dbReference type="EMBL" id="KAG8469327.1"/>
    </source>
</evidence>
<feature type="domain" description="Nrap protein" evidence="11">
    <location>
        <begin position="1207"/>
        <end position="1338"/>
    </location>
</feature>
<dbReference type="Proteomes" id="UP000751190">
    <property type="component" value="Unassembled WGS sequence"/>
</dbReference>
<feature type="domain" description="Nrap protein" evidence="8">
    <location>
        <begin position="565"/>
        <end position="746"/>
    </location>
</feature>
<evidence type="ECO:0000259" key="7">
    <source>
        <dbReference type="Pfam" id="PF17403"/>
    </source>
</evidence>
<comment type="subcellular location">
    <subcellularLocation>
        <location evidence="1">Nucleus</location>
        <location evidence="1">Nucleolus</location>
    </subcellularLocation>
</comment>
<name>A0A8J6CBY9_DIALT</name>
<dbReference type="InterPro" id="IPR035371">
    <property type="entry name" value="Nrap_D6"/>
</dbReference>
<dbReference type="GO" id="GO:0006364">
    <property type="term" value="P:rRNA processing"/>
    <property type="evidence" value="ECO:0007669"/>
    <property type="project" value="TreeGrafter"/>
</dbReference>
<dbReference type="GO" id="GO:0034456">
    <property type="term" value="C:UTP-C complex"/>
    <property type="evidence" value="ECO:0007669"/>
    <property type="project" value="TreeGrafter"/>
</dbReference>
<dbReference type="EMBL" id="JAGTXO010000003">
    <property type="protein sequence ID" value="KAG8469327.1"/>
    <property type="molecule type" value="Genomic_DNA"/>
</dbReference>
<evidence type="ECO:0000256" key="1">
    <source>
        <dbReference type="ARBA" id="ARBA00004604"/>
    </source>
</evidence>
<dbReference type="Pfam" id="PF03813">
    <property type="entry name" value="Nrap"/>
    <property type="match status" value="1"/>
</dbReference>
<evidence type="ECO:0000256" key="5">
    <source>
        <dbReference type="SAM" id="MobiDB-lite"/>
    </source>
</evidence>
<proteinExistence type="inferred from homology"/>
<dbReference type="Pfam" id="PF17403">
    <property type="entry name" value="Nrap_D2"/>
    <property type="match status" value="1"/>
</dbReference>
<reference evidence="12" key="1">
    <citation type="submission" date="2021-05" db="EMBL/GenBank/DDBJ databases">
        <title>The genome of the haptophyte Pavlova lutheri (Diacronema luteri, Pavlovales) - a model for lipid biosynthesis in eukaryotic algae.</title>
        <authorList>
            <person name="Hulatt C.J."/>
            <person name="Posewitz M.C."/>
        </authorList>
    </citation>
    <scope>NUCLEOTIDE SEQUENCE</scope>
    <source>
        <strain evidence="12">NIVA-4/92</strain>
    </source>
</reference>
<comment type="similarity">
    <text evidence="2">Belongs to the NRAP family.</text>
</comment>
<accession>A0A8J6CBY9</accession>
<evidence type="ECO:0000256" key="3">
    <source>
        <dbReference type="ARBA" id="ARBA00022884"/>
    </source>
</evidence>
<comment type="caution">
    <text evidence="12">The sequence shown here is derived from an EMBL/GenBank/DDBJ whole genome shotgun (WGS) entry which is preliminary data.</text>
</comment>